<dbReference type="AlphaFoldDB" id="A0A2X2ISY0"/>
<name>A0A2X2ISY0_SPHMU</name>
<evidence type="ECO:0000313" key="2">
    <source>
        <dbReference type="Proteomes" id="UP000251241"/>
    </source>
</evidence>
<organism evidence="1 2">
    <name type="scientific">Sphingobacterium multivorum</name>
    <dbReference type="NCBI Taxonomy" id="28454"/>
    <lineage>
        <taxon>Bacteria</taxon>
        <taxon>Pseudomonadati</taxon>
        <taxon>Bacteroidota</taxon>
        <taxon>Sphingobacteriia</taxon>
        <taxon>Sphingobacteriales</taxon>
        <taxon>Sphingobacteriaceae</taxon>
        <taxon>Sphingobacterium</taxon>
    </lineage>
</organism>
<gene>
    <name evidence="1" type="ORF">NCTC11343_01908</name>
</gene>
<dbReference type="GeneID" id="97181286"/>
<sequence>MRIINFGFIALLCCAGCHQEQKKQVTSTKRNDTVQTTQPLDTAGFLSGKSTYQYLKNGDTISLSITVDGEKVQGDLSYAWKEKDRNSGHIDGVLKGDILTADYTFSSEGQESVRQVIFKLSKARAMEGYGAMKEKAGKMSFVDPKKIAFDEKFALENVTKGQ</sequence>
<dbReference type="EMBL" id="UAUU01000008">
    <property type="protein sequence ID" value="SPZ85347.1"/>
    <property type="molecule type" value="Genomic_DNA"/>
</dbReference>
<dbReference type="Proteomes" id="UP000251241">
    <property type="component" value="Unassembled WGS sequence"/>
</dbReference>
<proteinExistence type="predicted"/>
<protein>
    <submittedName>
        <fullName evidence="1">Uncharacterized protein</fullName>
    </submittedName>
</protein>
<dbReference type="RefSeq" id="WP_112374469.1">
    <property type="nucleotide sequence ID" value="NZ_CP069793.1"/>
</dbReference>
<accession>A0A2X2ISY0</accession>
<reference evidence="1 2" key="1">
    <citation type="submission" date="2018-06" db="EMBL/GenBank/DDBJ databases">
        <authorList>
            <consortium name="Pathogen Informatics"/>
            <person name="Doyle S."/>
        </authorList>
    </citation>
    <scope>NUCLEOTIDE SEQUENCE [LARGE SCALE GENOMIC DNA]</scope>
    <source>
        <strain evidence="1 2">NCTC11343</strain>
    </source>
</reference>
<evidence type="ECO:0000313" key="1">
    <source>
        <dbReference type="EMBL" id="SPZ85347.1"/>
    </source>
</evidence>